<keyword evidence="1" id="KW-1133">Transmembrane helix</keyword>
<dbReference type="GO" id="GO:0016989">
    <property type="term" value="F:sigma factor antagonist activity"/>
    <property type="evidence" value="ECO:0007669"/>
    <property type="project" value="TreeGrafter"/>
</dbReference>
<dbReference type="RefSeq" id="WP_061073824.1">
    <property type="nucleotide sequence ID" value="NZ_CP014060.2"/>
</dbReference>
<feature type="transmembrane region" description="Helical" evidence="1">
    <location>
        <begin position="85"/>
        <end position="109"/>
    </location>
</feature>
<dbReference type="Gene3D" id="2.60.120.1440">
    <property type="match status" value="1"/>
</dbReference>
<name>A0A0X8P3W8_ALCXX</name>
<dbReference type="Pfam" id="PF16220">
    <property type="entry name" value="DUF4880"/>
    <property type="match status" value="1"/>
</dbReference>
<reference evidence="5" key="1">
    <citation type="submission" date="2015-12" db="EMBL/GenBank/DDBJ databases">
        <title>FDA dAtabase for Regulatory Grade micrObial Sequences (FDA-ARGOS): Supporting development and validation of Infectious Disease Dx tests.</title>
        <authorList>
            <person name="Case J."/>
            <person name="Tallon L."/>
            <person name="Sadzewicz L."/>
            <person name="Sengamalay N."/>
            <person name="Ott S."/>
            <person name="Godinez A."/>
            <person name="Nagaraj S."/>
            <person name="Nadendla S."/>
            <person name="Sichtig H."/>
        </authorList>
    </citation>
    <scope>NUCLEOTIDE SEQUENCE [LARGE SCALE GENOMIC DNA]</scope>
    <source>
        <strain evidence="5">FDAARGOS_147</strain>
    </source>
</reference>
<keyword evidence="1" id="KW-0812">Transmembrane</keyword>
<organism evidence="4 5">
    <name type="scientific">Alcaligenes xylosoxydans xylosoxydans</name>
    <name type="common">Achromobacter xylosoxidans</name>
    <dbReference type="NCBI Taxonomy" id="85698"/>
    <lineage>
        <taxon>Bacteria</taxon>
        <taxon>Pseudomonadati</taxon>
        <taxon>Pseudomonadota</taxon>
        <taxon>Betaproteobacteria</taxon>
        <taxon>Burkholderiales</taxon>
        <taxon>Alcaligenaceae</taxon>
        <taxon>Achromobacter</taxon>
    </lineage>
</organism>
<evidence type="ECO:0000313" key="5">
    <source>
        <dbReference type="Proteomes" id="UP000060602"/>
    </source>
</evidence>
<feature type="domain" description="FecR protein" evidence="2">
    <location>
        <begin position="119"/>
        <end position="211"/>
    </location>
</feature>
<protein>
    <submittedName>
        <fullName evidence="4">DUF4880 domain-containing protein</fullName>
    </submittedName>
</protein>
<dbReference type="AlphaFoldDB" id="A0A0X8P3W8"/>
<dbReference type="PANTHER" id="PTHR30273">
    <property type="entry name" value="PERIPLASMIC SIGNAL SENSOR AND SIGMA FACTOR ACTIVATOR FECR-RELATED"/>
    <property type="match status" value="1"/>
</dbReference>
<dbReference type="EMBL" id="CP014060">
    <property type="protein sequence ID" value="AMG39431.1"/>
    <property type="molecule type" value="Genomic_DNA"/>
</dbReference>
<dbReference type="Proteomes" id="UP000060602">
    <property type="component" value="Chromosome"/>
</dbReference>
<accession>A0A0X8P3W8</accession>
<dbReference type="PANTHER" id="PTHR30273:SF2">
    <property type="entry name" value="PROTEIN FECR"/>
    <property type="match status" value="1"/>
</dbReference>
<evidence type="ECO:0000259" key="2">
    <source>
        <dbReference type="Pfam" id="PF04773"/>
    </source>
</evidence>
<keyword evidence="1" id="KW-0472">Membrane</keyword>
<evidence type="ECO:0000256" key="1">
    <source>
        <dbReference type="SAM" id="Phobius"/>
    </source>
</evidence>
<evidence type="ECO:0000259" key="3">
    <source>
        <dbReference type="Pfam" id="PF16220"/>
    </source>
</evidence>
<sequence>MNPSFDPRDYSDPRDAAAAWFARARSGRMDAAQRQAFESWLGADAAHRREYALLERLWEDTAQVGSARLRALAGTPPARQGRRQWLGWALAGGGALAAAGLGVGVGLPWGESAGYEQALATAHGKRQALMLPDQSEIELNTDSRVRVRYYADRREVELEEGEASFSVSPDAARPFIVRAGRAAVRVTGTRFNVRRLGDDATEVVVSQGSVEVGARGWRFWQREALGPGQGLLASASGLMPIATVDVAAATAWREGRVIFNNTPLSKAVAELNRYAPFSMRIEGAALERVRVAGTLNVDSPGTLLELLPRIAPVQVRADGPARYVLVPR</sequence>
<dbReference type="PIRSF" id="PIRSF018266">
    <property type="entry name" value="FecR"/>
    <property type="match status" value="1"/>
</dbReference>
<dbReference type="InterPro" id="IPR032623">
    <property type="entry name" value="FecR_N"/>
</dbReference>
<dbReference type="Gene3D" id="3.55.50.30">
    <property type="match status" value="1"/>
</dbReference>
<gene>
    <name evidence="4" type="ORF">AL504_27550</name>
</gene>
<dbReference type="InterPro" id="IPR012373">
    <property type="entry name" value="Ferrdict_sens_TM"/>
</dbReference>
<feature type="domain" description="FecR N-terminal" evidence="3">
    <location>
        <begin position="15"/>
        <end position="57"/>
    </location>
</feature>
<proteinExistence type="predicted"/>
<dbReference type="Pfam" id="PF04773">
    <property type="entry name" value="FecR"/>
    <property type="match status" value="1"/>
</dbReference>
<dbReference type="InterPro" id="IPR006860">
    <property type="entry name" value="FecR"/>
</dbReference>
<evidence type="ECO:0000313" key="4">
    <source>
        <dbReference type="EMBL" id="AMG39431.1"/>
    </source>
</evidence>